<gene>
    <name evidence="3" type="ORF">DdX_18853</name>
</gene>
<keyword evidence="4" id="KW-1185">Reference proteome</keyword>
<keyword evidence="2" id="KW-0472">Membrane</keyword>
<keyword evidence="2" id="KW-1133">Transmembrane helix</keyword>
<keyword evidence="2" id="KW-0812">Transmembrane</keyword>
<feature type="transmembrane region" description="Helical" evidence="2">
    <location>
        <begin position="107"/>
        <end position="127"/>
    </location>
</feature>
<sequence>MSDPKIIDNPMFEKDSDSLQSEQFYSIENQRLIGPDTDPVKNFAQEYARRFYALKIVNWAFLLITAIVTTIGALYWLDISRWSFWYMKTPRIGRDRIYGPLVPEETLAALAWGMFLLATFSLAIYCWKKKTVEKSKIFLCTLAVTDICLSFYFFLNLLFVFVSYALRATSEYLWFYPRLMNDSAIEELTELNSGKGNSDYYKPYPTRQYWDHTRQYTANGYAGTPPPSSTFSPYQVLEMGTRKRVIIARLFLDPTVVIIALLAMLVNIVYVLRLRKTIKRNNLWAGNYRETYPESSKLSIFYAEWSKILNWVIPIFLILAPIYRITGFSDLTALRYYQTAMGICFGVCFYQWISYVQKVKFRRGDLSPEEHEKNITKVIKQDLVFCCIGAVFYLVLSNIKFWRPMLIQIVFFAAIIIFLCCIANNLYMLYKHGGLFEGLNLNGLPRISINVSINVIKDSGAIAGQVIGKNGNENEEKKTQPEEKKTDKNLCASV</sequence>
<evidence type="ECO:0000313" key="4">
    <source>
        <dbReference type="Proteomes" id="UP001201812"/>
    </source>
</evidence>
<organism evidence="3 4">
    <name type="scientific">Ditylenchus destructor</name>
    <dbReference type="NCBI Taxonomy" id="166010"/>
    <lineage>
        <taxon>Eukaryota</taxon>
        <taxon>Metazoa</taxon>
        <taxon>Ecdysozoa</taxon>
        <taxon>Nematoda</taxon>
        <taxon>Chromadorea</taxon>
        <taxon>Rhabditida</taxon>
        <taxon>Tylenchina</taxon>
        <taxon>Tylenchomorpha</taxon>
        <taxon>Sphaerularioidea</taxon>
        <taxon>Anguinidae</taxon>
        <taxon>Anguininae</taxon>
        <taxon>Ditylenchus</taxon>
    </lineage>
</organism>
<feature type="region of interest" description="Disordered" evidence="1">
    <location>
        <begin position="472"/>
        <end position="494"/>
    </location>
</feature>
<evidence type="ECO:0000313" key="3">
    <source>
        <dbReference type="EMBL" id="KAI1696834.1"/>
    </source>
</evidence>
<name>A0AAD4MKS4_9BILA</name>
<feature type="transmembrane region" description="Helical" evidence="2">
    <location>
        <begin position="56"/>
        <end position="77"/>
    </location>
</feature>
<feature type="transmembrane region" description="Helical" evidence="2">
    <location>
        <begin position="405"/>
        <end position="427"/>
    </location>
</feature>
<feature type="compositionally biased region" description="Basic and acidic residues" evidence="1">
    <location>
        <begin position="472"/>
        <end position="488"/>
    </location>
</feature>
<feature type="transmembrane region" description="Helical" evidence="2">
    <location>
        <begin position="383"/>
        <end position="399"/>
    </location>
</feature>
<feature type="transmembrane region" description="Helical" evidence="2">
    <location>
        <begin position="139"/>
        <end position="166"/>
    </location>
</feature>
<dbReference type="Proteomes" id="UP001201812">
    <property type="component" value="Unassembled WGS sequence"/>
</dbReference>
<feature type="transmembrane region" description="Helical" evidence="2">
    <location>
        <begin position="336"/>
        <end position="353"/>
    </location>
</feature>
<reference evidence="3" key="1">
    <citation type="submission" date="2022-01" db="EMBL/GenBank/DDBJ databases">
        <title>Genome Sequence Resource for Two Populations of Ditylenchus destructor, the Migratory Endoparasitic Phytonematode.</title>
        <authorList>
            <person name="Zhang H."/>
            <person name="Lin R."/>
            <person name="Xie B."/>
        </authorList>
    </citation>
    <scope>NUCLEOTIDE SEQUENCE</scope>
    <source>
        <strain evidence="3">BazhouSP</strain>
    </source>
</reference>
<protein>
    <submittedName>
        <fullName evidence="3">Uncharacterized protein</fullName>
    </submittedName>
</protein>
<comment type="caution">
    <text evidence="3">The sequence shown here is derived from an EMBL/GenBank/DDBJ whole genome shotgun (WGS) entry which is preliminary data.</text>
</comment>
<feature type="transmembrane region" description="Helical" evidence="2">
    <location>
        <begin position="246"/>
        <end position="272"/>
    </location>
</feature>
<evidence type="ECO:0000256" key="2">
    <source>
        <dbReference type="SAM" id="Phobius"/>
    </source>
</evidence>
<proteinExistence type="predicted"/>
<evidence type="ECO:0000256" key="1">
    <source>
        <dbReference type="SAM" id="MobiDB-lite"/>
    </source>
</evidence>
<feature type="transmembrane region" description="Helical" evidence="2">
    <location>
        <begin position="308"/>
        <end position="324"/>
    </location>
</feature>
<accession>A0AAD4MKS4</accession>
<dbReference type="EMBL" id="JAKKPZ010000305">
    <property type="protein sequence ID" value="KAI1696834.1"/>
    <property type="molecule type" value="Genomic_DNA"/>
</dbReference>
<dbReference type="AlphaFoldDB" id="A0AAD4MKS4"/>